<evidence type="ECO:0000313" key="2">
    <source>
        <dbReference type="Proteomes" id="UP001497623"/>
    </source>
</evidence>
<dbReference type="Proteomes" id="UP001497623">
    <property type="component" value="Unassembled WGS sequence"/>
</dbReference>
<proteinExistence type="predicted"/>
<feature type="non-terminal residue" evidence="1">
    <location>
        <position position="184"/>
    </location>
</feature>
<accession>A0AAV2S4V0</accession>
<name>A0AAV2S4V0_MEGNR</name>
<evidence type="ECO:0000313" key="1">
    <source>
        <dbReference type="EMBL" id="CAL4154685.1"/>
    </source>
</evidence>
<comment type="caution">
    <text evidence="1">The sequence shown here is derived from an EMBL/GenBank/DDBJ whole genome shotgun (WGS) entry which is preliminary data.</text>
</comment>
<dbReference type="AlphaFoldDB" id="A0AAV2S4V0"/>
<organism evidence="1 2">
    <name type="scientific">Meganyctiphanes norvegica</name>
    <name type="common">Northern krill</name>
    <name type="synonym">Thysanopoda norvegica</name>
    <dbReference type="NCBI Taxonomy" id="48144"/>
    <lineage>
        <taxon>Eukaryota</taxon>
        <taxon>Metazoa</taxon>
        <taxon>Ecdysozoa</taxon>
        <taxon>Arthropoda</taxon>
        <taxon>Crustacea</taxon>
        <taxon>Multicrustacea</taxon>
        <taxon>Malacostraca</taxon>
        <taxon>Eumalacostraca</taxon>
        <taxon>Eucarida</taxon>
        <taxon>Euphausiacea</taxon>
        <taxon>Euphausiidae</taxon>
        <taxon>Meganyctiphanes</taxon>
    </lineage>
</organism>
<sequence>MPAYIVKIRKREDLNNIPGVQKPPTTVYKIRLNNTDNNYKNNNIKINNNLNNNNNPNIIKCNNKSVNPLSGSNNHNMVVSNNKLVVGNSNNGSINNKSLVDLVKTSKGCIVKSGGYVVKSSSVNVNNNSNVVTSSNSGAMYDTDLEDSLRPLGYTLEKRTVNLKDLTTNKMCTVIGRNGHNKVR</sequence>
<gene>
    <name evidence="1" type="ORF">MNOR_LOCUS31384</name>
</gene>
<dbReference type="EMBL" id="CAXKWB010040343">
    <property type="protein sequence ID" value="CAL4154685.1"/>
    <property type="molecule type" value="Genomic_DNA"/>
</dbReference>
<protein>
    <submittedName>
        <fullName evidence="1">Uncharacterized protein</fullName>
    </submittedName>
</protein>
<reference evidence="1 2" key="1">
    <citation type="submission" date="2024-05" db="EMBL/GenBank/DDBJ databases">
        <authorList>
            <person name="Wallberg A."/>
        </authorList>
    </citation>
    <scope>NUCLEOTIDE SEQUENCE [LARGE SCALE GENOMIC DNA]</scope>
</reference>
<keyword evidence="2" id="KW-1185">Reference proteome</keyword>